<dbReference type="EMBL" id="WNWQ01000562">
    <property type="protein sequence ID" value="KAE9965992.1"/>
    <property type="molecule type" value="Genomic_DNA"/>
</dbReference>
<feature type="region of interest" description="Disordered" evidence="4">
    <location>
        <begin position="797"/>
        <end position="895"/>
    </location>
</feature>
<dbReference type="InterPro" id="IPR013719">
    <property type="entry name" value="RTT106/SPT16-like_middle_dom"/>
</dbReference>
<feature type="compositionally biased region" description="Acidic residues" evidence="4">
    <location>
        <begin position="839"/>
        <end position="869"/>
    </location>
</feature>
<dbReference type="Gene3D" id="2.30.29.30">
    <property type="entry name" value="Pleckstrin-homology domain (PH domain)/Phosphotyrosine-binding domain (PTB)"/>
    <property type="match status" value="1"/>
</dbReference>
<feature type="compositionally biased region" description="Polar residues" evidence="4">
    <location>
        <begin position="512"/>
        <end position="527"/>
    </location>
</feature>
<name>A0A8H3UAF0_VENIN</name>
<comment type="function">
    <text evidence="2">Histones H3 and H4 chaperone involved in the nucleosome formation and heterochromatin silencing. Required for the deposition of H3K56ac-carrying H3-H4 complex onto newly-replicated DNA. Plays a role in the transcriptional regulation of the cell-cycle dependent histone genes by creating a repressive structure at the core histone gene promoter.</text>
</comment>
<evidence type="ECO:0000256" key="2">
    <source>
        <dbReference type="ARBA" id="ARBA00037550"/>
    </source>
</evidence>
<feature type="compositionally biased region" description="Basic and acidic residues" evidence="4">
    <location>
        <begin position="829"/>
        <end position="838"/>
    </location>
</feature>
<dbReference type="InterPro" id="IPR011993">
    <property type="entry name" value="PH-like_dom_sf"/>
</dbReference>
<evidence type="ECO:0000256" key="4">
    <source>
        <dbReference type="SAM" id="MobiDB-lite"/>
    </source>
</evidence>
<reference evidence="6 7" key="1">
    <citation type="submission" date="2019-11" db="EMBL/GenBank/DDBJ databases">
        <title>Venturia inaequalis Genome Resource.</title>
        <authorList>
            <person name="Lichtner F.J."/>
        </authorList>
    </citation>
    <scope>NUCLEOTIDE SEQUENCE [LARGE SCALE GENOMIC DNA]</scope>
    <source>
        <strain evidence="6">Bline_iso_100314</strain>
    </source>
</reference>
<comment type="subunit">
    <text evidence="3">Interacts with histones H3 and H4.</text>
</comment>
<gene>
    <name evidence="6" type="ORF">BLS_007277</name>
</gene>
<dbReference type="PANTHER" id="PTHR45849">
    <property type="entry name" value="FACT COMPLEX SUBUNIT SSRP1"/>
    <property type="match status" value="1"/>
</dbReference>
<comment type="caution">
    <text evidence="6">The sequence shown here is derived from an EMBL/GenBank/DDBJ whole genome shotgun (WGS) entry which is preliminary data.</text>
</comment>
<dbReference type="AlphaFoldDB" id="A0A8H3UAF0"/>
<organism evidence="6 7">
    <name type="scientific">Venturia inaequalis</name>
    <name type="common">Apple scab fungus</name>
    <dbReference type="NCBI Taxonomy" id="5025"/>
    <lineage>
        <taxon>Eukaryota</taxon>
        <taxon>Fungi</taxon>
        <taxon>Dikarya</taxon>
        <taxon>Ascomycota</taxon>
        <taxon>Pezizomycotina</taxon>
        <taxon>Dothideomycetes</taxon>
        <taxon>Pleosporomycetidae</taxon>
        <taxon>Venturiales</taxon>
        <taxon>Venturiaceae</taxon>
        <taxon>Venturia</taxon>
    </lineage>
</organism>
<evidence type="ECO:0000256" key="3">
    <source>
        <dbReference type="ARBA" id="ARBA00038654"/>
    </source>
</evidence>
<feature type="compositionally biased region" description="Acidic residues" evidence="4">
    <location>
        <begin position="817"/>
        <end position="828"/>
    </location>
</feature>
<protein>
    <recommendedName>
        <fullName evidence="5">Histone chaperone RTT106/FACT complex subunit SPT16-like middle domain-containing protein</fullName>
    </recommendedName>
</protein>
<evidence type="ECO:0000256" key="1">
    <source>
        <dbReference type="ARBA" id="ARBA00006159"/>
    </source>
</evidence>
<evidence type="ECO:0000259" key="5">
    <source>
        <dbReference type="SMART" id="SM01287"/>
    </source>
</evidence>
<dbReference type="SMART" id="SM01287">
    <property type="entry name" value="Rtt106"/>
    <property type="match status" value="1"/>
</dbReference>
<sequence length="895" mass="95735">MDSLTAAFADLLVDQNDRRIDDRPGIRRPSLAVIENHLATEAASNPALVGWQTFRPHDDVQADAMEAMCRGQSHRRNMVARGRPAATQVTPTPLAAPPARSEPAKLRVIAEEKPRARRTADQPLYVAKAPEEKKRAHRLPDQPLYVAKGSARHVGLPPPPAPYSKSGGLEASKWAAPQGARLANTMTEWNPPKFRPQFGEAPAVVKASRMEASARNVFRERPKRPLDHSVPESTVAPSANIGRPVAATTVVPAKAAPVKAAPALVMPANAAPVKAAPANAAPVKAATTPAMPANAVAVKANPAPVLPVKAAPAPVAPVKAAPAPVAPVKAVPAPVVPVKAAPALVVPVEAAPALDVLAKAALVPVVPAKTTVAPLLDPKVFGTLEIRGAGHGSGSFYVNRYYAECAIEMMLKAHAIKEEDLLADQEPKTHASPLAPAVDMSFTPFNAPIQQKPPIKTETMGKDVILINIDEAFHDAPAGLIAKLKSLGSQDPTLVSDLSKYITSLRKTLHSNATPQQITAPSLANTQSKKRKLEDGSATNGSSNTQEWANLSRQADHVVGDVSFSIPQRKKLKLEWVSGTQGGARALGADGGVEFGCGWGDIDQILCLPVPEKTKRQHNFVIIPTSSTTDSIIWTVFEPSKKELDAGANEEPAYTANLLDKELKLFRKKVVFPDEDEFASAIVQSHRKEEKAFHVKAHRGAKDGYLFFLPPGILWGFKKPLLFLPFSAITSISYTSVLQRTFNLNIQATAGAEAAEEEIEFSMLDQLDFAGIDAYIKRHGLNDASLASARRAKKYGVNDPKAKKEANGAPTTAAEMEGIEQDEDEEETELQKAERALQDAEDEEEEDYVDEDGDDDGSEDSGSDEDGYDGEGGGGEGFEEEGEFDGEEGGYEDEG</sequence>
<dbReference type="GO" id="GO:0031491">
    <property type="term" value="F:nucleosome binding"/>
    <property type="evidence" value="ECO:0007669"/>
    <property type="project" value="TreeGrafter"/>
</dbReference>
<dbReference type="PANTHER" id="PTHR45849:SF3">
    <property type="entry name" value="HISTONE CHAPERONE RTT106"/>
    <property type="match status" value="1"/>
</dbReference>
<dbReference type="Pfam" id="PF08512">
    <property type="entry name" value="Rttp106-like_middle"/>
    <property type="match status" value="1"/>
</dbReference>
<dbReference type="SUPFAM" id="SSF50729">
    <property type="entry name" value="PH domain-like"/>
    <property type="match status" value="1"/>
</dbReference>
<dbReference type="GO" id="GO:0042393">
    <property type="term" value="F:histone binding"/>
    <property type="evidence" value="ECO:0007669"/>
    <property type="project" value="TreeGrafter"/>
</dbReference>
<dbReference type="Proteomes" id="UP000433883">
    <property type="component" value="Unassembled WGS sequence"/>
</dbReference>
<evidence type="ECO:0000313" key="7">
    <source>
        <dbReference type="Proteomes" id="UP000433883"/>
    </source>
</evidence>
<evidence type="ECO:0000313" key="6">
    <source>
        <dbReference type="EMBL" id="KAE9965992.1"/>
    </source>
</evidence>
<feature type="region of interest" description="Disordered" evidence="4">
    <location>
        <begin position="81"/>
        <end position="103"/>
    </location>
</feature>
<feature type="domain" description="Histone chaperone RTT106/FACT complex subunit SPT16-like middle" evidence="5">
    <location>
        <begin position="692"/>
        <end position="786"/>
    </location>
</feature>
<feature type="compositionally biased region" description="Acidic residues" evidence="4">
    <location>
        <begin position="877"/>
        <end position="895"/>
    </location>
</feature>
<comment type="similarity">
    <text evidence="1">Belongs to the RTT106 family.</text>
</comment>
<proteinExistence type="inferred from homology"/>
<dbReference type="InterPro" id="IPR050454">
    <property type="entry name" value="RTT106/SSRP1_HistChap/FACT"/>
</dbReference>
<feature type="region of interest" description="Disordered" evidence="4">
    <location>
        <begin position="512"/>
        <end position="545"/>
    </location>
</feature>
<accession>A0A8H3UAF0</accession>